<name>A0A8C5KFS4_JACJA</name>
<dbReference type="SUPFAM" id="SSF48366">
    <property type="entry name" value="Ras GEF"/>
    <property type="match status" value="1"/>
</dbReference>
<dbReference type="InterPro" id="IPR000159">
    <property type="entry name" value="RA_dom"/>
</dbReference>
<feature type="domain" description="N-terminal Ras-GEF" evidence="6">
    <location>
        <begin position="62"/>
        <end position="196"/>
    </location>
</feature>
<evidence type="ECO:0000256" key="3">
    <source>
        <dbReference type="SAM" id="MobiDB-lite"/>
    </source>
</evidence>
<evidence type="ECO:0000259" key="5">
    <source>
        <dbReference type="PROSITE" id="PS50200"/>
    </source>
</evidence>
<dbReference type="InterPro" id="IPR023578">
    <property type="entry name" value="Ras_GEF_dom_sf"/>
</dbReference>
<dbReference type="PROSITE" id="PS50200">
    <property type="entry name" value="RA"/>
    <property type="match status" value="1"/>
</dbReference>
<dbReference type="Pfam" id="PF00788">
    <property type="entry name" value="RA"/>
    <property type="match status" value="1"/>
</dbReference>
<keyword evidence="8" id="KW-1185">Reference proteome</keyword>
<dbReference type="Pfam" id="PF00618">
    <property type="entry name" value="RasGEF_N"/>
    <property type="match status" value="1"/>
</dbReference>
<dbReference type="PROSITE" id="PS50212">
    <property type="entry name" value="RASGEF_NTER"/>
    <property type="match status" value="1"/>
</dbReference>
<dbReference type="SMART" id="SM00229">
    <property type="entry name" value="RasGEFN"/>
    <property type="match status" value="1"/>
</dbReference>
<gene>
    <name evidence="7" type="primary">Rgl3</name>
</gene>
<evidence type="ECO:0000313" key="7">
    <source>
        <dbReference type="Ensembl" id="ENSJJAP00000008423.1"/>
    </source>
</evidence>
<dbReference type="Pfam" id="PF00617">
    <property type="entry name" value="RasGEF"/>
    <property type="match status" value="1"/>
</dbReference>
<dbReference type="AlphaFoldDB" id="A0A8C5KFS4"/>
<protein>
    <submittedName>
        <fullName evidence="7">Ral guanine nucleotide dissociation stimulator-like 3</fullName>
    </submittedName>
</protein>
<dbReference type="InterPro" id="IPR030750">
    <property type="entry name" value="RGL3_RA"/>
</dbReference>
<evidence type="ECO:0000259" key="6">
    <source>
        <dbReference type="PROSITE" id="PS50212"/>
    </source>
</evidence>
<keyword evidence="1 2" id="KW-0344">Guanine-nucleotide releasing factor</keyword>
<evidence type="ECO:0000313" key="8">
    <source>
        <dbReference type="Proteomes" id="UP000694385"/>
    </source>
</evidence>
<feature type="region of interest" description="Disordered" evidence="3">
    <location>
        <begin position="377"/>
        <end position="399"/>
    </location>
</feature>
<dbReference type="InterPro" id="IPR036964">
    <property type="entry name" value="RASGEF_cat_dom_sf"/>
</dbReference>
<dbReference type="PANTHER" id="PTHR23113">
    <property type="entry name" value="GUANINE NUCLEOTIDE EXCHANGE FACTOR"/>
    <property type="match status" value="1"/>
</dbReference>
<dbReference type="SUPFAM" id="SSF54236">
    <property type="entry name" value="Ubiquitin-like"/>
    <property type="match status" value="1"/>
</dbReference>
<dbReference type="Gene3D" id="1.10.840.10">
    <property type="entry name" value="Ras guanine-nucleotide exchange factors catalytic domain"/>
    <property type="match status" value="1"/>
</dbReference>
<dbReference type="PROSITE" id="PS50009">
    <property type="entry name" value="RASGEF_CAT"/>
    <property type="match status" value="1"/>
</dbReference>
<dbReference type="Proteomes" id="UP000694385">
    <property type="component" value="Unassembled WGS sequence"/>
</dbReference>
<dbReference type="InterPro" id="IPR008937">
    <property type="entry name" value="Ras-like_GEF"/>
</dbReference>
<dbReference type="GO" id="GO:0005085">
    <property type="term" value="F:guanyl-nucleotide exchange factor activity"/>
    <property type="evidence" value="ECO:0007669"/>
    <property type="project" value="UniProtKB-KW"/>
</dbReference>
<dbReference type="SMART" id="SM00314">
    <property type="entry name" value="RA"/>
    <property type="match status" value="1"/>
</dbReference>
<proteinExistence type="predicted"/>
<dbReference type="InterPro" id="IPR000651">
    <property type="entry name" value="Ras-like_Gua-exchang_fac_N"/>
</dbReference>
<accession>A0A8C5KFS4</accession>
<dbReference type="GO" id="GO:0005886">
    <property type="term" value="C:plasma membrane"/>
    <property type="evidence" value="ECO:0007669"/>
    <property type="project" value="TreeGrafter"/>
</dbReference>
<feature type="compositionally biased region" description="Polar residues" evidence="3">
    <location>
        <begin position="577"/>
        <end position="594"/>
    </location>
</feature>
<dbReference type="CDD" id="cd06224">
    <property type="entry name" value="REM"/>
    <property type="match status" value="1"/>
</dbReference>
<dbReference type="InterPro" id="IPR019804">
    <property type="entry name" value="Ras_G-nucl-exch_fac_CS"/>
</dbReference>
<evidence type="ECO:0000256" key="2">
    <source>
        <dbReference type="PROSITE-ProRule" id="PRU00168"/>
    </source>
</evidence>
<dbReference type="InterPro" id="IPR029071">
    <property type="entry name" value="Ubiquitin-like_domsf"/>
</dbReference>
<organism evidence="7 8">
    <name type="scientific">Jaculus jaculus</name>
    <name type="common">Lesser Egyptian jerboa</name>
    <dbReference type="NCBI Taxonomy" id="51337"/>
    <lineage>
        <taxon>Eukaryota</taxon>
        <taxon>Metazoa</taxon>
        <taxon>Chordata</taxon>
        <taxon>Craniata</taxon>
        <taxon>Vertebrata</taxon>
        <taxon>Euteleostomi</taxon>
        <taxon>Mammalia</taxon>
        <taxon>Eutheria</taxon>
        <taxon>Euarchontoglires</taxon>
        <taxon>Glires</taxon>
        <taxon>Rodentia</taxon>
        <taxon>Myomorpha</taxon>
        <taxon>Dipodoidea</taxon>
        <taxon>Dipodidae</taxon>
        <taxon>Dipodinae</taxon>
        <taxon>Jaculus</taxon>
    </lineage>
</organism>
<feature type="compositionally biased region" description="Low complexity" evidence="3">
    <location>
        <begin position="486"/>
        <end position="495"/>
    </location>
</feature>
<dbReference type="OMA" id="YISCMIE"/>
<feature type="domain" description="Ras-associating" evidence="5">
    <location>
        <begin position="595"/>
        <end position="682"/>
    </location>
</feature>
<dbReference type="CDD" id="cd17212">
    <property type="entry name" value="RA_RGL3"/>
    <property type="match status" value="1"/>
</dbReference>
<reference evidence="7" key="2">
    <citation type="submission" date="2025-09" db="UniProtKB">
        <authorList>
            <consortium name="Ensembl"/>
        </authorList>
    </citation>
    <scope>IDENTIFICATION</scope>
</reference>
<reference evidence="7" key="1">
    <citation type="submission" date="2025-08" db="UniProtKB">
        <authorList>
            <consortium name="Ensembl"/>
        </authorList>
    </citation>
    <scope>IDENTIFICATION</scope>
</reference>
<dbReference type="GeneTree" id="ENSGT00940000161935"/>
<dbReference type="Gene3D" id="3.10.20.90">
    <property type="entry name" value="Phosphatidylinositol 3-kinase Catalytic Subunit, Chain A, domain 1"/>
    <property type="match status" value="1"/>
</dbReference>
<dbReference type="InterPro" id="IPR001895">
    <property type="entry name" value="RASGEF_cat_dom"/>
</dbReference>
<evidence type="ECO:0000259" key="4">
    <source>
        <dbReference type="PROSITE" id="PS50009"/>
    </source>
</evidence>
<feature type="domain" description="Ras-GEF" evidence="4">
    <location>
        <begin position="229"/>
        <end position="487"/>
    </location>
</feature>
<dbReference type="GO" id="GO:0031267">
    <property type="term" value="F:small GTPase binding"/>
    <property type="evidence" value="ECO:0007669"/>
    <property type="project" value="Ensembl"/>
</dbReference>
<dbReference type="CDD" id="cd00155">
    <property type="entry name" value="RasGEF"/>
    <property type="match status" value="1"/>
</dbReference>
<sequence length="692" mass="76080">MERTVGKELALAPLQDWGEETEDGAVYSVTLRRQRSQRSSPARGDLIFSHCHFPAAHSPTPKVRTLRAARLERLVSELVSGDREQDPGFVPAFLATHRAFVPTARVLGFLLPPPPPPPPGAYRNKGNEQDLSVNKNLRAVVSVLGSWLRDHPQDFRDPPTHPDLDNVRIFLGWAAPGGAEAREAEKLLEDFLEEAEQGQDKKEQPLTLMDVVRTPDCQGAEVPGARGPNPTDCPSNRLSPTQELFSRVRPCECLGSVWSQRDRPGAAGISPTVRATVAQFNVVTGCVLGSVLQAPGLAAPQRAQRIEKWIHIAQRCRELRNFSSLRAILSALQSNPIYRLKRSWGAVSREPMSTFRKLSQIFSDENNHLSSRAILSQEEATEGPQEDDSPTGSLPSKLSPGPVPYLGTFLTNLVMLDTALPDMLKGDLINFEKRRKEWEILARIQQLQRRCQNYCLSPHPPILAALRAQRQLSEEQSYRVSRVIEPPAASCPSSPRIRRRISLTKRLSAKLSREKSSSPSGSPGDPSSPTSSLSPGSPPSSPRSKDPPPGSPPASPGPQGPSTKLPLNLDSPGSKPMTLTLSSPRVSLPGQPSSEARVIRVSINNNHGNLYRSILLTSQDKAPSVVQRALEKHNIPQPWARDYQLFQVLPGDRELLIPDTANVFYAMSPAAPGDFMLRRKEEAQHMPHVSPT</sequence>
<dbReference type="Gene3D" id="1.20.870.10">
    <property type="entry name" value="Son of sevenless (SoS) protein Chain: S domain 1"/>
    <property type="match status" value="1"/>
</dbReference>
<feature type="compositionally biased region" description="Pro residues" evidence="3">
    <location>
        <begin position="536"/>
        <end position="559"/>
    </location>
</feature>
<feature type="region of interest" description="Disordered" evidence="3">
    <location>
        <begin position="486"/>
        <end position="594"/>
    </location>
</feature>
<feature type="compositionally biased region" description="Acidic residues" evidence="3">
    <location>
        <begin position="379"/>
        <end position="389"/>
    </location>
</feature>
<dbReference type="Ensembl" id="ENSJJAT00000014851.1">
    <property type="protein sequence ID" value="ENSJJAP00000008423.1"/>
    <property type="gene ID" value="ENSJJAG00000012550.1"/>
</dbReference>
<feature type="compositionally biased region" description="Low complexity" evidence="3">
    <location>
        <begin position="517"/>
        <end position="535"/>
    </location>
</feature>
<dbReference type="PANTHER" id="PTHR23113:SF220">
    <property type="entry name" value="RAL GUANINE NUCLEOTIDE DISSOCIATION STIMULATOR-LIKE 3"/>
    <property type="match status" value="1"/>
</dbReference>
<evidence type="ECO:0000256" key="1">
    <source>
        <dbReference type="ARBA" id="ARBA00022658"/>
    </source>
</evidence>
<dbReference type="GO" id="GO:0007265">
    <property type="term" value="P:Ras protein signal transduction"/>
    <property type="evidence" value="ECO:0007669"/>
    <property type="project" value="TreeGrafter"/>
</dbReference>
<dbReference type="SMART" id="SM00147">
    <property type="entry name" value="RasGEF"/>
    <property type="match status" value="1"/>
</dbReference>
<dbReference type="PROSITE" id="PS00720">
    <property type="entry name" value="RASGEF"/>
    <property type="match status" value="1"/>
</dbReference>